<feature type="transmembrane region" description="Helical" evidence="1">
    <location>
        <begin position="12"/>
        <end position="36"/>
    </location>
</feature>
<keyword evidence="1" id="KW-0812">Transmembrane</keyword>
<evidence type="ECO:0000256" key="1">
    <source>
        <dbReference type="SAM" id="Phobius"/>
    </source>
</evidence>
<dbReference type="eggNOG" id="ENOG5033K34">
    <property type="taxonomic scope" value="Bacteria"/>
</dbReference>
<dbReference type="HOGENOM" id="CLU_164557_0_0_5"/>
<keyword evidence="1" id="KW-0472">Membrane</keyword>
<dbReference type="OrthoDB" id="8451695at2"/>
<evidence type="ECO:0000313" key="2">
    <source>
        <dbReference type="EMBL" id="ABS63792.1"/>
    </source>
</evidence>
<dbReference type="KEGG" id="pla:Plav_2178"/>
<dbReference type="EMBL" id="CP000774">
    <property type="protein sequence ID" value="ABS63792.1"/>
    <property type="molecule type" value="Genomic_DNA"/>
</dbReference>
<gene>
    <name evidence="2" type="ordered locus">Plav_2178</name>
</gene>
<dbReference type="Proteomes" id="UP000006377">
    <property type="component" value="Chromosome"/>
</dbReference>
<dbReference type="AlphaFoldDB" id="A7HV59"/>
<sequence length="107" mass="12032">MELTEYLNQALAWARMGFDTVNSIQGLVIALIAAIIMNRYNRIVVFALGATVVHELVNIGRNFYAGAANPLPDYLDLEVLKLVAIRFVGYLIAISLIYLVRRLFFRG</sequence>
<accession>A7HV59</accession>
<protein>
    <submittedName>
        <fullName evidence="2">Uncharacterized protein</fullName>
    </submittedName>
</protein>
<evidence type="ECO:0000313" key="3">
    <source>
        <dbReference type="Proteomes" id="UP000006377"/>
    </source>
</evidence>
<proteinExistence type="predicted"/>
<reference evidence="2 3" key="1">
    <citation type="journal article" date="2011" name="Stand. Genomic Sci.">
        <title>Complete genome sequence of Parvibaculum lavamentivorans type strain (DS-1(T)).</title>
        <authorList>
            <person name="Schleheck D."/>
            <person name="Weiss M."/>
            <person name="Pitluck S."/>
            <person name="Bruce D."/>
            <person name="Land M.L."/>
            <person name="Han S."/>
            <person name="Saunders E."/>
            <person name="Tapia R."/>
            <person name="Detter C."/>
            <person name="Brettin T."/>
            <person name="Han J."/>
            <person name="Woyke T."/>
            <person name="Goodwin L."/>
            <person name="Pennacchio L."/>
            <person name="Nolan M."/>
            <person name="Cook A.M."/>
            <person name="Kjelleberg S."/>
            <person name="Thomas T."/>
        </authorList>
    </citation>
    <scope>NUCLEOTIDE SEQUENCE [LARGE SCALE GENOMIC DNA]</scope>
    <source>
        <strain evidence="3">DS-1 / DSM 13023 / NCIMB 13966</strain>
    </source>
</reference>
<feature type="transmembrane region" description="Helical" evidence="1">
    <location>
        <begin position="79"/>
        <end position="100"/>
    </location>
</feature>
<name>A7HV59_PARL1</name>
<keyword evidence="3" id="KW-1185">Reference proteome</keyword>
<feature type="transmembrane region" description="Helical" evidence="1">
    <location>
        <begin position="43"/>
        <end position="59"/>
    </location>
</feature>
<organism evidence="2 3">
    <name type="scientific">Parvibaculum lavamentivorans (strain DS-1 / DSM 13023 / NCIMB 13966)</name>
    <dbReference type="NCBI Taxonomy" id="402881"/>
    <lineage>
        <taxon>Bacteria</taxon>
        <taxon>Pseudomonadati</taxon>
        <taxon>Pseudomonadota</taxon>
        <taxon>Alphaproteobacteria</taxon>
        <taxon>Hyphomicrobiales</taxon>
        <taxon>Parvibaculaceae</taxon>
        <taxon>Parvibaculum</taxon>
    </lineage>
</organism>
<keyword evidence="1" id="KW-1133">Transmembrane helix</keyword>
<dbReference type="RefSeq" id="WP_012111097.1">
    <property type="nucleotide sequence ID" value="NC_009719.1"/>
</dbReference>